<reference evidence="16 17" key="1">
    <citation type="submission" date="2018-07" db="EMBL/GenBank/DDBJ databases">
        <title>Genome sequence of Roseomonas fauriae ATCC 49958.</title>
        <authorList>
            <person name="Sant'Anna F.H."/>
            <person name="Baldani J.I."/>
            <person name="Zilli J.E."/>
            <person name="Reis V.M."/>
            <person name="Hartmann A."/>
            <person name="Cruz L."/>
            <person name="de Souza E.M."/>
            <person name="de Oliveira Pedrosa F."/>
            <person name="Passaglia L.M.P."/>
        </authorList>
    </citation>
    <scope>NUCLEOTIDE SEQUENCE [LARGE SCALE GENOMIC DNA]</scope>
    <source>
        <strain evidence="16 17">ATCC 49958</strain>
    </source>
</reference>
<evidence type="ECO:0000256" key="2">
    <source>
        <dbReference type="ARBA" id="ARBA00009189"/>
    </source>
</evidence>
<dbReference type="GO" id="GO:0051536">
    <property type="term" value="F:iron-sulfur cluster binding"/>
    <property type="evidence" value="ECO:0007669"/>
    <property type="project" value="UniProtKB-KW"/>
</dbReference>
<evidence type="ECO:0000256" key="11">
    <source>
        <dbReference type="ARBA" id="ARBA00023118"/>
    </source>
</evidence>
<proteinExistence type="inferred from homology"/>
<dbReference type="Pfam" id="PF01930">
    <property type="entry name" value="Cas_Cas4"/>
    <property type="match status" value="1"/>
</dbReference>
<keyword evidence="9 13" id="KW-0408">Iron</keyword>
<keyword evidence="6 13" id="KW-0479">Metal-binding</keyword>
<dbReference type="GO" id="GO:0004527">
    <property type="term" value="F:exonuclease activity"/>
    <property type="evidence" value="ECO:0007669"/>
    <property type="project" value="UniProtKB-KW"/>
</dbReference>
<dbReference type="NCBIfam" id="TIGR00372">
    <property type="entry name" value="cas4"/>
    <property type="match status" value="1"/>
</dbReference>
<keyword evidence="12 13" id="KW-0464">Manganese</keyword>
<accession>A0A6L3B539</accession>
<dbReference type="Proteomes" id="UP000476837">
    <property type="component" value="Unassembled WGS sequence"/>
</dbReference>
<dbReference type="PANTHER" id="PTHR36531">
    <property type="entry name" value="CRISPR-ASSOCIATED EXONUCLEASE CAS4"/>
    <property type="match status" value="1"/>
</dbReference>
<evidence type="ECO:0000256" key="3">
    <source>
        <dbReference type="ARBA" id="ARBA00012768"/>
    </source>
</evidence>
<comment type="similarity">
    <text evidence="2 13">Belongs to the CRISPR-associated exonuclease Cas4 family.</text>
</comment>
<evidence type="ECO:0000313" key="17">
    <source>
        <dbReference type="Proteomes" id="UP000476837"/>
    </source>
</evidence>
<evidence type="ECO:0000256" key="7">
    <source>
        <dbReference type="ARBA" id="ARBA00022801"/>
    </source>
</evidence>
<comment type="cofactor">
    <cofactor evidence="1">
        <name>[4Fe-4S] cluster</name>
        <dbReference type="ChEBI" id="CHEBI:49883"/>
    </cofactor>
</comment>
<evidence type="ECO:0000256" key="13">
    <source>
        <dbReference type="RuleBase" id="RU365022"/>
    </source>
</evidence>
<dbReference type="InterPro" id="IPR013343">
    <property type="entry name" value="CRISPR-assoc_prot_Cas4"/>
</dbReference>
<comment type="cofactor">
    <cofactor evidence="13">
        <name>iron-sulfur cluster</name>
        <dbReference type="ChEBI" id="CHEBI:30408"/>
    </cofactor>
</comment>
<dbReference type="GO" id="GO:0051607">
    <property type="term" value="P:defense response to virus"/>
    <property type="evidence" value="ECO:0007669"/>
    <property type="project" value="UniProtKB-KW"/>
</dbReference>
<gene>
    <name evidence="16" type="primary">cas4</name>
    <name evidence="16" type="ORF">DS837_04350</name>
</gene>
<feature type="domain" description="DUF83" evidence="15">
    <location>
        <begin position="12"/>
        <end position="189"/>
    </location>
</feature>
<evidence type="ECO:0000256" key="4">
    <source>
        <dbReference type="ARBA" id="ARBA00020049"/>
    </source>
</evidence>
<dbReference type="EMBL" id="QOKV01000002">
    <property type="protein sequence ID" value="KAA0687469.1"/>
    <property type="molecule type" value="Genomic_DNA"/>
</dbReference>
<evidence type="ECO:0000256" key="5">
    <source>
        <dbReference type="ARBA" id="ARBA00022722"/>
    </source>
</evidence>
<organism evidence="16 17">
    <name type="scientific">Azospirillum brasilense</name>
    <dbReference type="NCBI Taxonomy" id="192"/>
    <lineage>
        <taxon>Bacteria</taxon>
        <taxon>Pseudomonadati</taxon>
        <taxon>Pseudomonadota</taxon>
        <taxon>Alphaproteobacteria</taxon>
        <taxon>Rhodospirillales</taxon>
        <taxon>Azospirillaceae</taxon>
        <taxon>Azospirillum</taxon>
    </lineage>
</organism>
<keyword evidence="5 13" id="KW-0540">Nuclease</keyword>
<dbReference type="GO" id="GO:0046872">
    <property type="term" value="F:metal ion binding"/>
    <property type="evidence" value="ECO:0007669"/>
    <property type="project" value="UniProtKB-KW"/>
</dbReference>
<keyword evidence="11 13" id="KW-0051">Antiviral defense</keyword>
<evidence type="ECO:0000256" key="10">
    <source>
        <dbReference type="ARBA" id="ARBA00023014"/>
    </source>
</evidence>
<feature type="region of interest" description="Disordered" evidence="14">
    <location>
        <begin position="213"/>
        <end position="232"/>
    </location>
</feature>
<sequence>MEAEDSALAPLSALQHLAFCARQCGLIHLEDAWAENALTAEGRVLHERVDNAPGETGRGVRIARGVPLRNLRLGLVGRADVVEFHNRRGLPPLPCPVEYKRGKAKPHDADRVQLCAQGLCLEEMLGLDVPGGALLYGETRRQEVAFDAALRARTEALAGELHALLASRITPPPEPGPKCRSCSLEPFCLLTLSGARSAAVWLDRTLRADAAEGGAEGGAAGGAAGAAEEDSP</sequence>
<dbReference type="InterPro" id="IPR051827">
    <property type="entry name" value="Cas4_exonuclease"/>
</dbReference>
<protein>
    <recommendedName>
        <fullName evidence="4 13">CRISPR-associated exonuclease Cas4</fullName>
        <ecNumber evidence="3 13">3.1.12.1</ecNumber>
    </recommendedName>
</protein>
<keyword evidence="8 13" id="KW-0269">Exonuclease</keyword>
<dbReference type="Gene3D" id="3.90.320.10">
    <property type="match status" value="1"/>
</dbReference>
<keyword evidence="7 13" id="KW-0378">Hydrolase</keyword>
<dbReference type="RefSeq" id="WP_149163620.1">
    <property type="nucleotide sequence ID" value="NZ_QOKV01000002.1"/>
</dbReference>
<evidence type="ECO:0000313" key="16">
    <source>
        <dbReference type="EMBL" id="KAA0687469.1"/>
    </source>
</evidence>
<dbReference type="AlphaFoldDB" id="A0A6L3B539"/>
<dbReference type="CDD" id="cd09637">
    <property type="entry name" value="Cas4_I-A_I-B_I-C_I-D_II-B"/>
    <property type="match status" value="1"/>
</dbReference>
<name>A0A6L3B539_AZOBR</name>
<evidence type="ECO:0000256" key="9">
    <source>
        <dbReference type="ARBA" id="ARBA00023004"/>
    </source>
</evidence>
<dbReference type="PANTHER" id="PTHR36531:SF6">
    <property type="entry name" value="DNA REPLICATION ATP-DEPENDENT HELICASE_NUCLEASE DNA2"/>
    <property type="match status" value="1"/>
</dbReference>
<keyword evidence="10 13" id="KW-0411">Iron-sulfur</keyword>
<evidence type="ECO:0000256" key="8">
    <source>
        <dbReference type="ARBA" id="ARBA00022839"/>
    </source>
</evidence>
<evidence type="ECO:0000256" key="6">
    <source>
        <dbReference type="ARBA" id="ARBA00022723"/>
    </source>
</evidence>
<comment type="function">
    <text evidence="13">CRISPR (clustered regularly interspaced short palindromic repeat) is an adaptive immune system that provides protection against mobile genetic elements (viruses, transposable elements and conjugative plasmids). CRISPR clusters contain sequences complementary to antecedent mobile elements and target invading nucleic acids. CRISPR clusters are transcribed and processed into CRISPR RNA (crRNA).</text>
</comment>
<comment type="caution">
    <text evidence="16">The sequence shown here is derived from an EMBL/GenBank/DDBJ whole genome shotgun (WGS) entry which is preliminary data.</text>
</comment>
<dbReference type="InterPro" id="IPR011604">
    <property type="entry name" value="PDDEXK-like_dom_sf"/>
</dbReference>
<dbReference type="InterPro" id="IPR022765">
    <property type="entry name" value="Dna2/Cas4_DUF83"/>
</dbReference>
<evidence type="ECO:0000256" key="12">
    <source>
        <dbReference type="ARBA" id="ARBA00023211"/>
    </source>
</evidence>
<evidence type="ECO:0000256" key="14">
    <source>
        <dbReference type="SAM" id="MobiDB-lite"/>
    </source>
</evidence>
<dbReference type="EC" id="3.1.12.1" evidence="3 13"/>
<comment type="cofactor">
    <cofactor evidence="13">
        <name>Mg(2+)</name>
        <dbReference type="ChEBI" id="CHEBI:18420"/>
    </cofactor>
    <cofactor evidence="13">
        <name>Mn(2+)</name>
        <dbReference type="ChEBI" id="CHEBI:29035"/>
    </cofactor>
    <text evidence="13">Mg(2+) or Mn(2+) required for ssDNA cleavage activity.</text>
</comment>
<evidence type="ECO:0000259" key="15">
    <source>
        <dbReference type="Pfam" id="PF01930"/>
    </source>
</evidence>
<evidence type="ECO:0000256" key="1">
    <source>
        <dbReference type="ARBA" id="ARBA00001966"/>
    </source>
</evidence>
<feature type="compositionally biased region" description="Gly residues" evidence="14">
    <location>
        <begin position="214"/>
        <end position="224"/>
    </location>
</feature>